<comment type="caution">
    <text evidence="1">The sequence shown here is derived from an EMBL/GenBank/DDBJ whole genome shotgun (WGS) entry which is preliminary data.</text>
</comment>
<gene>
    <name evidence="1" type="ORF">RHMOL_Rhmol09G0170000</name>
</gene>
<reference evidence="1" key="1">
    <citation type="submission" date="2022-02" db="EMBL/GenBank/DDBJ databases">
        <title>Plant Genome Project.</title>
        <authorList>
            <person name="Zhang R.-G."/>
        </authorList>
    </citation>
    <scope>NUCLEOTIDE SEQUENCE</scope>
    <source>
        <strain evidence="1">AT1</strain>
    </source>
</reference>
<accession>A0ACC0MFE0</accession>
<dbReference type="Proteomes" id="UP001062846">
    <property type="component" value="Chromosome 9"/>
</dbReference>
<keyword evidence="2" id="KW-1185">Reference proteome</keyword>
<proteinExistence type="predicted"/>
<organism evidence="1 2">
    <name type="scientific">Rhododendron molle</name>
    <name type="common">Chinese azalea</name>
    <name type="synonym">Azalea mollis</name>
    <dbReference type="NCBI Taxonomy" id="49168"/>
    <lineage>
        <taxon>Eukaryota</taxon>
        <taxon>Viridiplantae</taxon>
        <taxon>Streptophyta</taxon>
        <taxon>Embryophyta</taxon>
        <taxon>Tracheophyta</taxon>
        <taxon>Spermatophyta</taxon>
        <taxon>Magnoliopsida</taxon>
        <taxon>eudicotyledons</taxon>
        <taxon>Gunneridae</taxon>
        <taxon>Pentapetalae</taxon>
        <taxon>asterids</taxon>
        <taxon>Ericales</taxon>
        <taxon>Ericaceae</taxon>
        <taxon>Ericoideae</taxon>
        <taxon>Rhodoreae</taxon>
        <taxon>Rhododendron</taxon>
    </lineage>
</organism>
<evidence type="ECO:0000313" key="2">
    <source>
        <dbReference type="Proteomes" id="UP001062846"/>
    </source>
</evidence>
<evidence type="ECO:0000313" key="1">
    <source>
        <dbReference type="EMBL" id="KAI8539286.1"/>
    </source>
</evidence>
<dbReference type="EMBL" id="CM046396">
    <property type="protein sequence ID" value="KAI8539286.1"/>
    <property type="molecule type" value="Genomic_DNA"/>
</dbReference>
<protein>
    <submittedName>
        <fullName evidence="1">Uncharacterized protein</fullName>
    </submittedName>
</protein>
<name>A0ACC0MFE0_RHOML</name>
<sequence length="269" mass="31218">MEHELKHEYERIIYNTLASCWSPVKVNLYIPKFGSGIDRFPDTDPWILHLSRKNIKELTLNYELHQTLFLPHCFYSCLDLTRLELCNVGLLPPRDFKGFRNLLELKLTRVAFMAYKFESPKRDHSATSSPLLEFLASLPKLTRLSANGSTYKHTNLEYFVAIFALKFLAADSLLQELELPPTTGGLKHLKLNNLDFADFDQISCAFCLIRNTPNLKELEIQPELELIQFLLASSPFLEKKVALDMAIELLRYYRASPRVDFKYLILRDI</sequence>